<gene>
    <name evidence="1" type="ORF">dnm_027890</name>
</gene>
<name>A0A975BJX5_9BACT</name>
<dbReference type="KEGG" id="dmm:dnm_027890"/>
<sequence>MKNSSILFLAIPLLVVFSISGYCDDSSDIVETKANGSINWTRGTVTASGVGTPPQRFFGRPQARALALRAAKADALRHLLEVTRGVRIDSRKAVRELGDRMMSQVSGLVKAAHIIRQEYLSDGTAEVTMEMNLRGKLAELVLPVSNGPVINATFPLSEKSVYTGLIIDAKGLGIRPAMAPKILDENGQEIYGTSVVPRECAVKQGMAGYAKSVQNASKNHRVTGKPLTVRGLKTEGPARADIIISNSDAARLKAAGSLLKKCRVMIVAD</sequence>
<evidence type="ECO:0008006" key="3">
    <source>
        <dbReference type="Google" id="ProtNLM"/>
    </source>
</evidence>
<organism evidence="1 2">
    <name type="scientific">Desulfonema magnum</name>
    <dbReference type="NCBI Taxonomy" id="45655"/>
    <lineage>
        <taxon>Bacteria</taxon>
        <taxon>Pseudomonadati</taxon>
        <taxon>Thermodesulfobacteriota</taxon>
        <taxon>Desulfobacteria</taxon>
        <taxon>Desulfobacterales</taxon>
        <taxon>Desulfococcaceae</taxon>
        <taxon>Desulfonema</taxon>
    </lineage>
</organism>
<dbReference type="RefSeq" id="WP_207682261.1">
    <property type="nucleotide sequence ID" value="NZ_CP061800.1"/>
</dbReference>
<accession>A0A975BJX5</accession>
<evidence type="ECO:0000313" key="2">
    <source>
        <dbReference type="Proteomes" id="UP000663722"/>
    </source>
</evidence>
<protein>
    <recommendedName>
        <fullName evidence="3">LPP20 lipoprotein</fullName>
    </recommendedName>
</protein>
<proteinExistence type="predicted"/>
<keyword evidence="2" id="KW-1185">Reference proteome</keyword>
<dbReference type="AlphaFoldDB" id="A0A975BJX5"/>
<reference evidence="1" key="1">
    <citation type="journal article" date="2021" name="Microb. Physiol.">
        <title>Proteogenomic Insights into the Physiology of Marine, Sulfate-Reducing, Filamentous Desulfonema limicola and Desulfonema magnum.</title>
        <authorList>
            <person name="Schnaars V."/>
            <person name="Wohlbrand L."/>
            <person name="Scheve S."/>
            <person name="Hinrichs C."/>
            <person name="Reinhardt R."/>
            <person name="Rabus R."/>
        </authorList>
    </citation>
    <scope>NUCLEOTIDE SEQUENCE</scope>
    <source>
        <strain evidence="1">4be13</strain>
    </source>
</reference>
<dbReference type="EMBL" id="CP061800">
    <property type="protein sequence ID" value="QTA86765.1"/>
    <property type="molecule type" value="Genomic_DNA"/>
</dbReference>
<dbReference type="Proteomes" id="UP000663722">
    <property type="component" value="Chromosome"/>
</dbReference>
<evidence type="ECO:0000313" key="1">
    <source>
        <dbReference type="EMBL" id="QTA86765.1"/>
    </source>
</evidence>